<protein>
    <submittedName>
        <fullName evidence="1">Putative ATP/GTP-binding protein</fullName>
    </submittedName>
</protein>
<dbReference type="EMBL" id="CVMT01000113">
    <property type="protein sequence ID" value="CRG92953.1"/>
    <property type="molecule type" value="Genomic_DNA"/>
</dbReference>
<sequence length="292" mass="32603">MAGLPGSGKTTLSRALTACGFVRLCPDEEMYRRHGVYGVDFPRGTFPTLERPVLEEISVELRDQLRAGHDVVVDHGFWTPEDRTHWRSIATDAGASTVLVYLEASHEELWARVSRRNAQHAADPNSIYFAESDLIRYRTRLRPRDPWQLAPLARDDLHTLCSAVARFCQELGQAAATPGVSVFLPSSSGDLLGASVRTAPRPKSRLELWKRTSSSRGFPDAADAADARYFAQRPQEQCRSDGVIDVRRTLRTLFSLNSLGWLGMALQEGQDRCTHGTLLKQEEHHGRRALLA</sequence>
<evidence type="ECO:0000313" key="1">
    <source>
        <dbReference type="EMBL" id="CRG92953.1"/>
    </source>
</evidence>
<dbReference type="Proteomes" id="UP000054383">
    <property type="component" value="Unassembled WGS sequence"/>
</dbReference>
<proteinExistence type="predicted"/>
<evidence type="ECO:0000313" key="2">
    <source>
        <dbReference type="Proteomes" id="UP000054383"/>
    </source>
</evidence>
<dbReference type="SUPFAM" id="SSF52540">
    <property type="entry name" value="P-loop containing nucleoside triphosphate hydrolases"/>
    <property type="match status" value="1"/>
</dbReference>
<accession>A0A0U1MBG2</accession>
<dbReference type="InterPro" id="IPR027417">
    <property type="entry name" value="P-loop_NTPase"/>
</dbReference>
<organism evidence="1 2">
    <name type="scientific">Talaromyces islandicus</name>
    <name type="common">Penicillium islandicum</name>
    <dbReference type="NCBI Taxonomy" id="28573"/>
    <lineage>
        <taxon>Eukaryota</taxon>
        <taxon>Fungi</taxon>
        <taxon>Dikarya</taxon>
        <taxon>Ascomycota</taxon>
        <taxon>Pezizomycotina</taxon>
        <taxon>Eurotiomycetes</taxon>
        <taxon>Eurotiomycetidae</taxon>
        <taxon>Eurotiales</taxon>
        <taxon>Trichocomaceae</taxon>
        <taxon>Talaromyces</taxon>
        <taxon>Talaromyces sect. Islandici</taxon>
    </lineage>
</organism>
<reference evidence="1 2" key="1">
    <citation type="submission" date="2015-04" db="EMBL/GenBank/DDBJ databases">
        <authorList>
            <person name="Syromyatnikov M.Y."/>
            <person name="Popov V.N."/>
        </authorList>
    </citation>
    <scope>NUCLEOTIDE SEQUENCE [LARGE SCALE GENOMIC DNA]</scope>
    <source>
        <strain evidence="1">WF-38-12</strain>
    </source>
</reference>
<gene>
    <name evidence="1" type="ORF">PISL3812_10053</name>
</gene>
<dbReference type="AlphaFoldDB" id="A0A0U1MBG2"/>
<name>A0A0U1MBG2_TALIS</name>
<dbReference type="Gene3D" id="3.40.50.300">
    <property type="entry name" value="P-loop containing nucleotide triphosphate hydrolases"/>
    <property type="match status" value="1"/>
</dbReference>
<keyword evidence="2" id="KW-1185">Reference proteome</keyword>
<dbReference type="Pfam" id="PF13671">
    <property type="entry name" value="AAA_33"/>
    <property type="match status" value="1"/>
</dbReference>